<feature type="region of interest" description="Disordered" evidence="1">
    <location>
        <begin position="27"/>
        <end position="50"/>
    </location>
</feature>
<evidence type="ECO:0000313" key="2">
    <source>
        <dbReference type="EMBL" id="CAI9558792.1"/>
    </source>
</evidence>
<sequence length="50" mass="5565">MCFVWFTRETCCCVFLCCSERYKAARPGLSPVSFPQRSPGASRESLAGTQ</sequence>
<proteinExistence type="predicted"/>
<keyword evidence="3" id="KW-1185">Reference proteome</keyword>
<reference evidence="2" key="1">
    <citation type="submission" date="2023-05" db="EMBL/GenBank/DDBJ databases">
        <authorList>
            <person name="Stuckert A."/>
        </authorList>
    </citation>
    <scope>NUCLEOTIDE SEQUENCE</scope>
</reference>
<feature type="non-terminal residue" evidence="2">
    <location>
        <position position="50"/>
    </location>
</feature>
<evidence type="ECO:0000313" key="3">
    <source>
        <dbReference type="Proteomes" id="UP001162483"/>
    </source>
</evidence>
<dbReference type="EMBL" id="CATNWA010009841">
    <property type="protein sequence ID" value="CAI9558792.1"/>
    <property type="molecule type" value="Genomic_DNA"/>
</dbReference>
<comment type="caution">
    <text evidence="2">The sequence shown here is derived from an EMBL/GenBank/DDBJ whole genome shotgun (WGS) entry which is preliminary data.</text>
</comment>
<organism evidence="2 3">
    <name type="scientific">Staurois parvus</name>
    <dbReference type="NCBI Taxonomy" id="386267"/>
    <lineage>
        <taxon>Eukaryota</taxon>
        <taxon>Metazoa</taxon>
        <taxon>Chordata</taxon>
        <taxon>Craniata</taxon>
        <taxon>Vertebrata</taxon>
        <taxon>Euteleostomi</taxon>
        <taxon>Amphibia</taxon>
        <taxon>Batrachia</taxon>
        <taxon>Anura</taxon>
        <taxon>Neobatrachia</taxon>
        <taxon>Ranoidea</taxon>
        <taxon>Ranidae</taxon>
        <taxon>Staurois</taxon>
    </lineage>
</organism>
<protein>
    <submittedName>
        <fullName evidence="2">Uncharacterized protein</fullName>
    </submittedName>
</protein>
<name>A0ABN9CFA7_9NEOB</name>
<gene>
    <name evidence="2" type="ORF">SPARVUS_LOCUS4976911</name>
</gene>
<dbReference type="Proteomes" id="UP001162483">
    <property type="component" value="Unassembled WGS sequence"/>
</dbReference>
<accession>A0ABN9CFA7</accession>
<evidence type="ECO:0000256" key="1">
    <source>
        <dbReference type="SAM" id="MobiDB-lite"/>
    </source>
</evidence>